<evidence type="ECO:0000256" key="12">
    <source>
        <dbReference type="PIRNR" id="PIRNR003097"/>
    </source>
</evidence>
<evidence type="ECO:0000313" key="17">
    <source>
        <dbReference type="Proteomes" id="UP000031890"/>
    </source>
</evidence>
<dbReference type="Pfam" id="PF18075">
    <property type="entry name" value="FtsX_ECD"/>
    <property type="match status" value="1"/>
</dbReference>
<dbReference type="InterPro" id="IPR004513">
    <property type="entry name" value="FtsX"/>
</dbReference>
<dbReference type="OrthoDB" id="9812531at2"/>
<evidence type="ECO:0000259" key="15">
    <source>
        <dbReference type="Pfam" id="PF18075"/>
    </source>
</evidence>
<dbReference type="AlphaFoldDB" id="A0A0B6EZI1"/>
<dbReference type="NCBIfam" id="NF038346">
    <property type="entry name" value="FtsX_actino"/>
    <property type="match status" value="1"/>
</dbReference>
<evidence type="ECO:0000256" key="4">
    <source>
        <dbReference type="ARBA" id="ARBA00011160"/>
    </source>
</evidence>
<proteinExistence type="inferred from homology"/>
<dbReference type="HOGENOM" id="CLU_073546_1_0_11"/>
<organism evidence="16 17">
    <name type="scientific">Corynebacterium singulare</name>
    <dbReference type="NCBI Taxonomy" id="161899"/>
    <lineage>
        <taxon>Bacteria</taxon>
        <taxon>Bacillati</taxon>
        <taxon>Actinomycetota</taxon>
        <taxon>Actinomycetes</taxon>
        <taxon>Mycobacteriales</taxon>
        <taxon>Corynebacteriaceae</taxon>
        <taxon>Corynebacterium</taxon>
    </lineage>
</organism>
<keyword evidence="10 12" id="KW-0472">Membrane</keyword>
<evidence type="ECO:0000256" key="5">
    <source>
        <dbReference type="ARBA" id="ARBA00021907"/>
    </source>
</evidence>
<dbReference type="PIRSF" id="PIRSF003097">
    <property type="entry name" value="FtsX"/>
    <property type="match status" value="1"/>
</dbReference>
<evidence type="ECO:0000256" key="6">
    <source>
        <dbReference type="ARBA" id="ARBA00022475"/>
    </source>
</evidence>
<feature type="domain" description="FtsX extracellular" evidence="15">
    <location>
        <begin position="56"/>
        <end position="154"/>
    </location>
</feature>
<dbReference type="EMBL" id="CP010827">
    <property type="protein sequence ID" value="AJI78374.1"/>
    <property type="molecule type" value="Genomic_DNA"/>
</dbReference>
<feature type="transmembrane region" description="Helical" evidence="13">
    <location>
        <begin position="177"/>
        <end position="200"/>
    </location>
</feature>
<dbReference type="InterPro" id="IPR040690">
    <property type="entry name" value="FtsX_ECD"/>
</dbReference>
<dbReference type="GO" id="GO:0051301">
    <property type="term" value="P:cell division"/>
    <property type="evidence" value="ECO:0007669"/>
    <property type="project" value="UniProtKB-KW"/>
</dbReference>
<keyword evidence="7 12" id="KW-0132">Cell division</keyword>
<dbReference type="KEGG" id="csx:CSING_04140"/>
<feature type="domain" description="ABC3 transporter permease C-terminal" evidence="14">
    <location>
        <begin position="178"/>
        <end position="291"/>
    </location>
</feature>
<dbReference type="GO" id="GO:0005886">
    <property type="term" value="C:plasma membrane"/>
    <property type="evidence" value="ECO:0007669"/>
    <property type="project" value="UniProtKB-SubCell"/>
</dbReference>
<evidence type="ECO:0000256" key="2">
    <source>
        <dbReference type="ARBA" id="ARBA00004651"/>
    </source>
</evidence>
<evidence type="ECO:0000256" key="10">
    <source>
        <dbReference type="ARBA" id="ARBA00023136"/>
    </source>
</evidence>
<name>A0A0B6EZI1_9CORY</name>
<gene>
    <name evidence="16" type="primary">ftsX</name>
    <name evidence="16" type="ORF">CSING_04140</name>
</gene>
<dbReference type="PANTHER" id="PTHR47755">
    <property type="entry name" value="CELL DIVISION PROTEIN FTSX"/>
    <property type="match status" value="1"/>
</dbReference>
<feature type="transmembrane region" description="Helical" evidence="13">
    <location>
        <begin position="21"/>
        <end position="41"/>
    </location>
</feature>
<dbReference type="Gene3D" id="3.30.70.3040">
    <property type="match status" value="1"/>
</dbReference>
<dbReference type="STRING" id="161899.CSING_04140"/>
<evidence type="ECO:0000313" key="16">
    <source>
        <dbReference type="EMBL" id="AJI78374.1"/>
    </source>
</evidence>
<evidence type="ECO:0000256" key="1">
    <source>
        <dbReference type="ARBA" id="ARBA00003552"/>
    </source>
</evidence>
<dbReference type="InterPro" id="IPR047929">
    <property type="entry name" value="FtsX_actino"/>
</dbReference>
<keyword evidence="8 13" id="KW-0812">Transmembrane</keyword>
<comment type="function">
    <text evidence="1">Part of the ABC transporter FtsEX involved in cellular division.</text>
</comment>
<comment type="subcellular location">
    <subcellularLocation>
        <location evidence="2">Cell membrane</location>
        <topology evidence="2">Multi-pass membrane protein</topology>
    </subcellularLocation>
</comment>
<dbReference type="PANTHER" id="PTHR47755:SF1">
    <property type="entry name" value="CELL DIVISION PROTEIN FTSX"/>
    <property type="match status" value="1"/>
</dbReference>
<reference evidence="16 17" key="1">
    <citation type="journal article" date="2015" name="Genome Announc.">
        <title>Complete Genome Sequence and Annotation of Corynebacterium singulare DSM 44357, Isolated from a Human Semen Specimen.</title>
        <authorList>
            <person name="Merten M."/>
            <person name="Brinkrolf K."/>
            <person name="Albersmeier A."/>
            <person name="Kutter Y."/>
            <person name="Ruckert C."/>
            <person name="Tauch A."/>
        </authorList>
    </citation>
    <scope>NUCLEOTIDE SEQUENCE [LARGE SCALE GENOMIC DNA]</scope>
    <source>
        <strain evidence="16">IBS B52218</strain>
    </source>
</reference>
<evidence type="ECO:0000256" key="7">
    <source>
        <dbReference type="ARBA" id="ARBA00022618"/>
    </source>
</evidence>
<keyword evidence="9 13" id="KW-1133">Transmembrane helix</keyword>
<keyword evidence="11 12" id="KW-0131">Cell cycle</keyword>
<sequence length="300" mass="32357">MNLGFVFREAVKGLGRNITMTIAMVITTAISVALVVAGVLVTQMTNDTKDIYLEQVEVMVQLNEDISAHDPECTDAACSGLRKKLEADDDIESVDYRSQKESYDRFVELFKETDPVMVKETSPDALPAAFHVRLKDPTDTAPIDAIAEDPAVSEIIDQQEDVRSAAGNLDAIRNATFILAAVVALAAIMLIANMVQIAAFQRQRETAIMRMVGASRWITHAPFIMEAVLGAIGGVILGGAGVLLGKNVVLDPALKDLYQKQLLAPVTSGDVWTALPIVGLVALLFAALTAQVTMRAYVRT</sequence>
<feature type="transmembrane region" description="Helical" evidence="13">
    <location>
        <begin position="221"/>
        <end position="244"/>
    </location>
</feature>
<evidence type="ECO:0000256" key="11">
    <source>
        <dbReference type="ARBA" id="ARBA00023306"/>
    </source>
</evidence>
<dbReference type="Proteomes" id="UP000031890">
    <property type="component" value="Chromosome"/>
</dbReference>
<dbReference type="Pfam" id="PF02687">
    <property type="entry name" value="FtsX"/>
    <property type="match status" value="1"/>
</dbReference>
<comment type="subunit">
    <text evidence="4">Forms a membrane-associated complex with FtsE.</text>
</comment>
<evidence type="ECO:0000256" key="3">
    <source>
        <dbReference type="ARBA" id="ARBA00007379"/>
    </source>
</evidence>
<accession>A0A0B6EZI1</accession>
<dbReference type="RefSeq" id="WP_042529923.1">
    <property type="nucleotide sequence ID" value="NZ_CP010827.1"/>
</dbReference>
<evidence type="ECO:0000259" key="14">
    <source>
        <dbReference type="Pfam" id="PF02687"/>
    </source>
</evidence>
<keyword evidence="6 12" id="KW-1003">Cell membrane</keyword>
<evidence type="ECO:0000256" key="9">
    <source>
        <dbReference type="ARBA" id="ARBA00022989"/>
    </source>
</evidence>
<protein>
    <recommendedName>
        <fullName evidence="5 12">Cell division protein FtsX</fullName>
    </recommendedName>
</protein>
<evidence type="ECO:0000256" key="8">
    <source>
        <dbReference type="ARBA" id="ARBA00022692"/>
    </source>
</evidence>
<dbReference type="InterPro" id="IPR003838">
    <property type="entry name" value="ABC3_permease_C"/>
</dbReference>
<feature type="transmembrane region" description="Helical" evidence="13">
    <location>
        <begin position="271"/>
        <end position="290"/>
    </location>
</feature>
<comment type="similarity">
    <text evidence="3 12">Belongs to the ABC-4 integral membrane protein family. FtsX subfamily.</text>
</comment>
<evidence type="ECO:0000256" key="13">
    <source>
        <dbReference type="SAM" id="Phobius"/>
    </source>
</evidence>